<reference evidence="2 3" key="1">
    <citation type="submission" date="2022-05" db="EMBL/GenBank/DDBJ databases">
        <authorList>
            <person name="Zhou X."/>
            <person name="Li K."/>
            <person name="Man Y."/>
        </authorList>
    </citation>
    <scope>NUCLEOTIDE SEQUENCE [LARGE SCALE GENOMIC DNA]</scope>
    <source>
        <strain evidence="2 3">MS405</strain>
    </source>
</reference>
<sequence>MSGRPDDEVPRIPMTAEEIETAHLVAPPKLNGQVTLREYDPRWPAVFEQEAVPMSERLGHVDHRIEHVGSTSVPDLPAKPVIDMLLTVPDPGDEACYVPALENLGFTLVIREPEWYEHRVLRKYHLAPGVESANLHVLPEGCQEAVRMLRFRDRLRTVSSDRKLYADAKRSLSLQSWEYMQNYADAKSEVVAEILERAMAGESSRPDA</sequence>
<evidence type="ECO:0000313" key="3">
    <source>
        <dbReference type="Proteomes" id="UP000829992"/>
    </source>
</evidence>
<dbReference type="Pfam" id="PF04229">
    <property type="entry name" value="GrpB"/>
    <property type="match status" value="1"/>
</dbReference>
<dbReference type="InterPro" id="IPR043519">
    <property type="entry name" value="NT_sf"/>
</dbReference>
<gene>
    <name evidence="1" type="ORF">M4V62_00040</name>
    <name evidence="2" type="ORF">M4V62_43105</name>
</gene>
<dbReference type="PANTHER" id="PTHR34822">
    <property type="entry name" value="GRPB DOMAIN PROTEIN (AFU_ORTHOLOGUE AFUA_1G01530)"/>
    <property type="match status" value="1"/>
</dbReference>
<dbReference type="PANTHER" id="PTHR34822:SF1">
    <property type="entry name" value="GRPB FAMILY PROTEIN"/>
    <property type="match status" value="1"/>
</dbReference>
<dbReference type="Proteomes" id="UP000829992">
    <property type="component" value="Chromosome"/>
</dbReference>
<dbReference type="InterPro" id="IPR007344">
    <property type="entry name" value="GrpB/CoaE"/>
</dbReference>
<keyword evidence="3" id="KW-1185">Reference proteome</keyword>
<evidence type="ECO:0000313" key="1">
    <source>
        <dbReference type="EMBL" id="UQT53596.1"/>
    </source>
</evidence>
<evidence type="ECO:0000313" key="2">
    <source>
        <dbReference type="EMBL" id="UQT61318.1"/>
    </source>
</evidence>
<dbReference type="SUPFAM" id="SSF81301">
    <property type="entry name" value="Nucleotidyltransferase"/>
    <property type="match status" value="1"/>
</dbReference>
<dbReference type="EMBL" id="CP097289">
    <property type="protein sequence ID" value="UQT61318.1"/>
    <property type="molecule type" value="Genomic_DNA"/>
</dbReference>
<protein>
    <submittedName>
        <fullName evidence="2">GrpB family protein</fullName>
    </submittedName>
</protein>
<accession>A0ABY4Q8G7</accession>
<dbReference type="EMBL" id="CP097289">
    <property type="protein sequence ID" value="UQT53596.1"/>
    <property type="molecule type" value="Genomic_DNA"/>
</dbReference>
<name>A0ABY4Q8G7_9ACTN</name>
<dbReference type="Gene3D" id="3.30.460.10">
    <property type="entry name" value="Beta Polymerase, domain 2"/>
    <property type="match status" value="1"/>
</dbReference>
<proteinExistence type="predicted"/>
<dbReference type="RefSeq" id="WP_249585094.1">
    <property type="nucleotide sequence ID" value="NZ_BAAAQL010000074.1"/>
</dbReference>
<organism evidence="2 3">
    <name type="scientific">Streptomyces durmitorensis</name>
    <dbReference type="NCBI Taxonomy" id="319947"/>
    <lineage>
        <taxon>Bacteria</taxon>
        <taxon>Bacillati</taxon>
        <taxon>Actinomycetota</taxon>
        <taxon>Actinomycetes</taxon>
        <taxon>Kitasatosporales</taxon>
        <taxon>Streptomycetaceae</taxon>
        <taxon>Streptomyces</taxon>
    </lineage>
</organism>